<organism evidence="1 2">
    <name type="scientific">Pseudoxanthomonas sacheonensis</name>
    <dbReference type="NCBI Taxonomy" id="443615"/>
    <lineage>
        <taxon>Bacteria</taxon>
        <taxon>Pseudomonadati</taxon>
        <taxon>Pseudomonadota</taxon>
        <taxon>Gammaproteobacteria</taxon>
        <taxon>Lysobacterales</taxon>
        <taxon>Lysobacteraceae</taxon>
        <taxon>Pseudoxanthomonas</taxon>
    </lineage>
</organism>
<sequence length="82" mass="9664">MSERERRSSIIQEDTSELKAGLTPQQLETLHTMEQFHWRLRFVRRPMFMAPIPIVFHRDGVRFAVLEADGTINENPGFKIRP</sequence>
<gene>
    <name evidence="1" type="ORF">J2W94_002678</name>
</gene>
<protein>
    <submittedName>
        <fullName evidence="1">Uncharacterized protein</fullName>
    </submittedName>
</protein>
<evidence type="ECO:0000313" key="1">
    <source>
        <dbReference type="EMBL" id="MDR6842384.1"/>
    </source>
</evidence>
<comment type="caution">
    <text evidence="1">The sequence shown here is derived from an EMBL/GenBank/DDBJ whole genome shotgun (WGS) entry which is preliminary data.</text>
</comment>
<dbReference type="Proteomes" id="UP001254759">
    <property type="component" value="Unassembled WGS sequence"/>
</dbReference>
<evidence type="ECO:0000313" key="2">
    <source>
        <dbReference type="Proteomes" id="UP001254759"/>
    </source>
</evidence>
<keyword evidence="2" id="KW-1185">Reference proteome</keyword>
<reference evidence="1 2" key="1">
    <citation type="submission" date="2023-07" db="EMBL/GenBank/DDBJ databases">
        <title>Sorghum-associated microbial communities from plants grown in Nebraska, USA.</title>
        <authorList>
            <person name="Schachtman D."/>
        </authorList>
    </citation>
    <scope>NUCLEOTIDE SEQUENCE [LARGE SCALE GENOMIC DNA]</scope>
    <source>
        <strain evidence="1 2">BE107</strain>
    </source>
</reference>
<proteinExistence type="predicted"/>
<accession>A0ABU1RUC9</accession>
<dbReference type="RefSeq" id="WP_310094308.1">
    <property type="nucleotide sequence ID" value="NZ_JAVDTT010000003.1"/>
</dbReference>
<name>A0ABU1RUC9_9GAMM</name>
<dbReference type="EMBL" id="JAVDTT010000003">
    <property type="protein sequence ID" value="MDR6842384.1"/>
    <property type="molecule type" value="Genomic_DNA"/>
</dbReference>